<keyword evidence="2" id="KW-0472">Membrane</keyword>
<feature type="region of interest" description="Disordered" evidence="1">
    <location>
        <begin position="428"/>
        <end position="457"/>
    </location>
</feature>
<name>A0A1Q8RYY4_9PEZI</name>
<feature type="compositionally biased region" description="Basic residues" evidence="1">
    <location>
        <begin position="446"/>
        <end position="457"/>
    </location>
</feature>
<dbReference type="AlphaFoldDB" id="A0A1Q8RYY4"/>
<dbReference type="InterPro" id="IPR053001">
    <property type="entry name" value="MNNG_permease-like"/>
</dbReference>
<organism evidence="4 5">
    <name type="scientific">Colletotrichum chlorophyti</name>
    <dbReference type="NCBI Taxonomy" id="708187"/>
    <lineage>
        <taxon>Eukaryota</taxon>
        <taxon>Fungi</taxon>
        <taxon>Dikarya</taxon>
        <taxon>Ascomycota</taxon>
        <taxon>Pezizomycotina</taxon>
        <taxon>Sordariomycetes</taxon>
        <taxon>Hypocreomycetidae</taxon>
        <taxon>Glomerellales</taxon>
        <taxon>Glomerellaceae</taxon>
        <taxon>Colletotrichum</taxon>
    </lineage>
</organism>
<comment type="caution">
    <text evidence="4">The sequence shown here is derived from an EMBL/GenBank/DDBJ whole genome shotgun (WGS) entry which is preliminary data.</text>
</comment>
<keyword evidence="2" id="KW-0812">Transmembrane</keyword>
<feature type="transmembrane region" description="Helical" evidence="2">
    <location>
        <begin position="208"/>
        <end position="231"/>
    </location>
</feature>
<dbReference type="Proteomes" id="UP000186583">
    <property type="component" value="Unassembled WGS sequence"/>
</dbReference>
<dbReference type="Pfam" id="PF12051">
    <property type="entry name" value="DUF3533"/>
    <property type="match status" value="1"/>
</dbReference>
<accession>A0A1Q8RYY4</accession>
<sequence>MRTYHLTFIICLGMFTILCLYWGIVFRLEENLTTLVCFVVDFDGQVAPYNDVTPFVGPMVTNLANETLWSSTPSIGYQIRTANEFNFDPMQVRKAVYDFTAWSAIIINPNATALLQKAVATGNSSYDPTGAVQVVTMSGRDSFMTYSYILPSLTTFTQELTTQFGKTWGDMVMANDSLAKDTLRQAASAVNPGVSPLMLDLRPFGPPAAIPAVTFGLSFLIAHLGFTYYLADDMKCIVPEGHPPVHYWHYVIRRWISLMAAYFFLSLVYSLLPLVFQVPFSNPPGSPVEVTENPNSYGKATFFVFWMLHFFGMAALGMACENMAMVIGPRWVGLWLTFWTLTNTLTGFWPPDIAPGFYRWAYAWPYHHVIEGSRQLLFDLHSRIGFNFGVLIAWVLVNTLLFGPACYFMRWKDEREIREKEKHQPHYSLKRFDVEKQVPKPPGVKPPRRKRGFLRAL</sequence>
<protein>
    <submittedName>
        <fullName evidence="4">Nitrosoguanidine resistance protein SNG1-like protein 3</fullName>
    </submittedName>
</protein>
<feature type="compositionally biased region" description="Basic and acidic residues" evidence="1">
    <location>
        <begin position="428"/>
        <end position="438"/>
    </location>
</feature>
<dbReference type="PANTHER" id="PTHR34814:SF1">
    <property type="entry name" value="NITROSOGUANIDINE RESISTANCE PROTEIN SNG1"/>
    <property type="match status" value="1"/>
</dbReference>
<dbReference type="EMBL" id="MPGH01000059">
    <property type="protein sequence ID" value="OLN92754.1"/>
    <property type="molecule type" value="Genomic_DNA"/>
</dbReference>
<dbReference type="STRING" id="708187.A0A1Q8RYY4"/>
<feature type="transmembrane region" description="Helical" evidence="2">
    <location>
        <begin position="7"/>
        <end position="25"/>
    </location>
</feature>
<dbReference type="InterPro" id="IPR022703">
    <property type="entry name" value="DUF3533"/>
</dbReference>
<feature type="transmembrane region" description="Helical" evidence="2">
    <location>
        <begin position="300"/>
        <end position="319"/>
    </location>
</feature>
<keyword evidence="5" id="KW-1185">Reference proteome</keyword>
<keyword evidence="2" id="KW-1133">Transmembrane helix</keyword>
<feature type="transmembrane region" description="Helical" evidence="2">
    <location>
        <begin position="255"/>
        <end position="280"/>
    </location>
</feature>
<feature type="transmembrane region" description="Helical" evidence="2">
    <location>
        <begin position="331"/>
        <end position="349"/>
    </location>
</feature>
<evidence type="ECO:0000259" key="3">
    <source>
        <dbReference type="Pfam" id="PF12051"/>
    </source>
</evidence>
<dbReference type="GO" id="GO:0016020">
    <property type="term" value="C:membrane"/>
    <property type="evidence" value="ECO:0007669"/>
    <property type="project" value="TreeGrafter"/>
</dbReference>
<reference evidence="4 5" key="1">
    <citation type="submission" date="2016-11" db="EMBL/GenBank/DDBJ databases">
        <title>Draft Genome Assembly of Colletotrichum chlorophyti a pathogen of herbaceous plants.</title>
        <authorList>
            <person name="Gan P."/>
            <person name="Narusaka M."/>
            <person name="Tsushima A."/>
            <person name="Narusaka Y."/>
            <person name="Takano Y."/>
            <person name="Shirasu K."/>
        </authorList>
    </citation>
    <scope>NUCLEOTIDE SEQUENCE [LARGE SCALE GENOMIC DNA]</scope>
    <source>
        <strain evidence="4 5">NTL11</strain>
    </source>
</reference>
<evidence type="ECO:0000256" key="1">
    <source>
        <dbReference type="SAM" id="MobiDB-lite"/>
    </source>
</evidence>
<feature type="transmembrane region" description="Helical" evidence="2">
    <location>
        <begin position="384"/>
        <end position="408"/>
    </location>
</feature>
<evidence type="ECO:0000313" key="5">
    <source>
        <dbReference type="Proteomes" id="UP000186583"/>
    </source>
</evidence>
<evidence type="ECO:0000313" key="4">
    <source>
        <dbReference type="EMBL" id="OLN92754.1"/>
    </source>
</evidence>
<proteinExistence type="predicted"/>
<evidence type="ECO:0000256" key="2">
    <source>
        <dbReference type="SAM" id="Phobius"/>
    </source>
</evidence>
<gene>
    <name evidence="4" type="ORF">CCHL11_06776</name>
</gene>
<dbReference type="OrthoDB" id="2140105at2759"/>
<dbReference type="PANTHER" id="PTHR34814">
    <property type="entry name" value="NITROSOGUANIDINE RESISTANCE PROTEIN SNG1"/>
    <property type="match status" value="1"/>
</dbReference>
<feature type="domain" description="DUF3533" evidence="3">
    <location>
        <begin position="7"/>
        <end position="400"/>
    </location>
</feature>